<proteinExistence type="predicted"/>
<evidence type="ECO:0000313" key="2">
    <source>
        <dbReference type="Proteomes" id="UP000005876"/>
    </source>
</evidence>
<dbReference type="Pfam" id="PF13416">
    <property type="entry name" value="SBP_bac_8"/>
    <property type="match status" value="1"/>
</dbReference>
<dbReference type="PROSITE" id="PS51257">
    <property type="entry name" value="PROKAR_LIPOPROTEIN"/>
    <property type="match status" value="1"/>
</dbReference>
<protein>
    <submittedName>
        <fullName evidence="1">Family 1 extracellular solute-binding protein</fullName>
    </submittedName>
</protein>
<dbReference type="CDD" id="cd14748">
    <property type="entry name" value="PBP2_UgpB"/>
    <property type="match status" value="1"/>
</dbReference>
<gene>
    <name evidence="1" type="ordered locus">HPL003_21685</name>
</gene>
<dbReference type="RefSeq" id="WP_014281760.1">
    <property type="nucleotide sequence ID" value="NC_016641.1"/>
</dbReference>
<dbReference type="InterPro" id="IPR006059">
    <property type="entry name" value="SBP"/>
</dbReference>
<dbReference type="Proteomes" id="UP000005876">
    <property type="component" value="Chromosome"/>
</dbReference>
<organism evidence="1 2">
    <name type="scientific">Paenibacillus terrae (strain HPL-003)</name>
    <dbReference type="NCBI Taxonomy" id="985665"/>
    <lineage>
        <taxon>Bacteria</taxon>
        <taxon>Bacillati</taxon>
        <taxon>Bacillota</taxon>
        <taxon>Bacilli</taxon>
        <taxon>Bacillales</taxon>
        <taxon>Paenibacillaceae</taxon>
        <taxon>Paenibacillus</taxon>
    </lineage>
</organism>
<dbReference type="InterPro" id="IPR050490">
    <property type="entry name" value="Bact_solute-bd_prot1"/>
</dbReference>
<dbReference type="Gene3D" id="3.40.190.10">
    <property type="entry name" value="Periplasmic binding protein-like II"/>
    <property type="match status" value="1"/>
</dbReference>
<dbReference type="STRING" id="985665.HPL003_21685"/>
<dbReference type="OrthoDB" id="9795467at2"/>
<dbReference type="AlphaFoldDB" id="G7VPR7"/>
<evidence type="ECO:0000313" key="1">
    <source>
        <dbReference type="EMBL" id="AET61065.1"/>
    </source>
</evidence>
<name>G7VPR7_PAETH</name>
<dbReference type="PANTHER" id="PTHR43649">
    <property type="entry name" value="ARABINOSE-BINDING PROTEIN-RELATED"/>
    <property type="match status" value="1"/>
</dbReference>
<reference evidence="2" key="1">
    <citation type="submission" date="2011-11" db="EMBL/GenBank/DDBJ databases">
        <title>Complete sequence of Paenibacillus terrae HPL-003.</title>
        <authorList>
            <person name="Shin S.H."/>
            <person name="Kim S."/>
            <person name="Kim J.Y."/>
        </authorList>
    </citation>
    <scope>NUCLEOTIDE SEQUENCE [LARGE SCALE GENOMIC DNA]</scope>
    <source>
        <strain evidence="2">HPL-003</strain>
    </source>
</reference>
<dbReference type="HOGENOM" id="CLU_031285_3_1_9"/>
<reference evidence="1 2" key="3">
    <citation type="journal article" date="2012" name="J. Bacteriol.">
        <title>Genome Sequence of Paenibacillus terrae HPL-003, a Xylanase-Producing Bacterium Isolated from Soil Found in Forest Residue.</title>
        <authorList>
            <person name="Shin S.H."/>
            <person name="Kim S."/>
            <person name="Kim J.Y."/>
            <person name="Song H.Y."/>
            <person name="Cho S.J."/>
            <person name="Kim D.R."/>
            <person name="Lee K.I."/>
            <person name="Lim H.K."/>
            <person name="Park N.J."/>
            <person name="Hwang I.T."/>
            <person name="Yang K.S."/>
        </authorList>
    </citation>
    <scope>NUCLEOTIDE SEQUENCE [LARGE SCALE GENOMIC DNA]</scope>
    <source>
        <strain evidence="1 2">HPL-003</strain>
    </source>
</reference>
<reference key="2">
    <citation type="submission" date="2011-11" db="EMBL/GenBank/DDBJ databases">
        <authorList>
            <person name="Shin S.H."/>
            <person name="Kim S."/>
            <person name="Kim J.Y."/>
        </authorList>
    </citation>
    <scope>NUCLEOTIDE SEQUENCE</scope>
    <source>
        <strain>HPL-003</strain>
    </source>
</reference>
<dbReference type="KEGG" id="pta:HPL003_21685"/>
<sequence>MKNRRIILMVIVSILSIVVGCSNLSPEAGDVVEIQFAHGFSGDVIDQLVDEYNKSQDKVRVQATFIPGNHEGVVQKLQTLTVAKQLPDVIGMGYGYHQFALDNFPVVPLQSFIEQENYNLNDFFPNLLDLGRGPDGQVYSLPMQVTEPIMYINNNLLRASNLDPKNPPKTWDELREAAKKMTHDDQYGVYFEYAASGNWMFQTMLGTAHGNMMKDSKQVGFNSVEGRKALQYWVDLVNTDKSMPLLTTTQAEQSFLAGKVGIYIASSSRIAKYSAQKSIELSTAVFPSLDGNYRQVPIGGAGVMMLAKDNKKQQAAWDFIKFLASPESMTIYAKGTGSMVSRESALEKPEWMQTFLMDNPLSKTPYEQVKDAVPWNSFPGTDPVKLNTVLQDNITAAINQQKTVEDALRDAEAQANELLK</sequence>
<accession>G7VPR7</accession>
<dbReference type="PANTHER" id="PTHR43649:SF30">
    <property type="entry name" value="ABC TRANSPORTER SUBSTRATE-BINDING PROTEIN"/>
    <property type="match status" value="1"/>
</dbReference>
<dbReference type="EMBL" id="CP003107">
    <property type="protein sequence ID" value="AET61065.1"/>
    <property type="molecule type" value="Genomic_DNA"/>
</dbReference>
<dbReference type="eggNOG" id="COG1653">
    <property type="taxonomic scope" value="Bacteria"/>
</dbReference>
<dbReference type="SUPFAM" id="SSF53850">
    <property type="entry name" value="Periplasmic binding protein-like II"/>
    <property type="match status" value="1"/>
</dbReference>